<protein>
    <recommendedName>
        <fullName evidence="5">Lipoprotein</fullName>
    </recommendedName>
</protein>
<evidence type="ECO:0000313" key="4">
    <source>
        <dbReference type="Proteomes" id="UP000005522"/>
    </source>
</evidence>
<evidence type="ECO:0000256" key="2">
    <source>
        <dbReference type="SAM" id="SignalP"/>
    </source>
</evidence>
<proteinExistence type="predicted"/>
<dbReference type="AlphaFoldDB" id="A0A059ZWP6"/>
<organism evidence="3 4">
    <name type="scientific">Acidithiobacillus caldus (strain ATCC 51756 / DSM 8584 / KU)</name>
    <dbReference type="NCBI Taxonomy" id="637389"/>
    <lineage>
        <taxon>Bacteria</taxon>
        <taxon>Pseudomonadati</taxon>
        <taxon>Pseudomonadota</taxon>
        <taxon>Acidithiobacillia</taxon>
        <taxon>Acidithiobacillales</taxon>
        <taxon>Acidithiobacillaceae</taxon>
        <taxon>Acidithiobacillus</taxon>
    </lineage>
</organism>
<dbReference type="HOGENOM" id="CLU_1631781_0_0_6"/>
<feature type="chain" id="PRO_5001585446" description="Lipoprotein" evidence="2">
    <location>
        <begin position="20"/>
        <end position="162"/>
    </location>
</feature>
<feature type="compositionally biased region" description="Low complexity" evidence="1">
    <location>
        <begin position="122"/>
        <end position="155"/>
    </location>
</feature>
<dbReference type="PROSITE" id="PS51257">
    <property type="entry name" value="PROKAR_LIPOPROTEIN"/>
    <property type="match status" value="1"/>
</dbReference>
<dbReference type="GeneID" id="92930438"/>
<accession>A0A059ZWP6</accession>
<dbReference type="eggNOG" id="ENOG5031FEF">
    <property type="taxonomic scope" value="Bacteria"/>
</dbReference>
<sequence>MNIRSSIVLLVLPALAACAQILPSAEPAASSSRAQLLTELGHCGAADGVDCARIHFALARGYLQQAPLTSTNVDNAARELQMAAQNPKVAEEIQPWQNLIAYSRSLQRRRLSCLPTELPKAAHPATAPAKSAAEASAAQRLQRLEQLLHQQAEESLTTKAPQ</sequence>
<feature type="region of interest" description="Disordered" evidence="1">
    <location>
        <begin position="122"/>
        <end position="162"/>
    </location>
</feature>
<dbReference type="KEGG" id="acz:Acaty_c0422"/>
<feature type="signal peptide" evidence="2">
    <location>
        <begin position="1"/>
        <end position="19"/>
    </location>
</feature>
<dbReference type="EMBL" id="CP005986">
    <property type="protein sequence ID" value="AIA54312.1"/>
    <property type="molecule type" value="Genomic_DNA"/>
</dbReference>
<evidence type="ECO:0000256" key="1">
    <source>
        <dbReference type="SAM" id="MobiDB-lite"/>
    </source>
</evidence>
<keyword evidence="2" id="KW-0732">Signal</keyword>
<evidence type="ECO:0008006" key="5">
    <source>
        <dbReference type="Google" id="ProtNLM"/>
    </source>
</evidence>
<reference evidence="3 4" key="1">
    <citation type="journal article" date="2009" name="J. Bacteriol.">
        <title>Draft genome sequence of the extremely acidophilic bacterium Acidithiobacillus caldus ATCC 51756 reveals metabolic versatility in the genus Acidithiobacillus.</title>
        <authorList>
            <person name="Valdes J."/>
            <person name="Quatrini R."/>
            <person name="Hallberg K."/>
            <person name="Dopson M."/>
            <person name="Valenzuela P.D."/>
            <person name="Holmes D.S."/>
        </authorList>
    </citation>
    <scope>NUCLEOTIDE SEQUENCE [LARGE SCALE GENOMIC DNA]</scope>
    <source>
        <strain evidence="4">ATCC 51756 / DSM 8584 / KU</strain>
    </source>
</reference>
<dbReference type="Proteomes" id="UP000005522">
    <property type="component" value="Chromosome"/>
</dbReference>
<name>A0A059ZWP6_ACICK</name>
<dbReference type="RefSeq" id="WP_004870505.1">
    <property type="nucleotide sequence ID" value="NZ_CP005986.1"/>
</dbReference>
<gene>
    <name evidence="3" type="ORF">Acaty_c0422</name>
</gene>
<evidence type="ECO:0000313" key="3">
    <source>
        <dbReference type="EMBL" id="AIA54312.1"/>
    </source>
</evidence>